<feature type="chain" id="PRO_5005193529" description="Secreted protein" evidence="1">
    <location>
        <begin position="25"/>
        <end position="186"/>
    </location>
</feature>
<dbReference type="AlphaFoldDB" id="A0A0G4J529"/>
<keyword evidence="1" id="KW-0732">Signal</keyword>
<protein>
    <recommendedName>
        <fullName evidence="4">Secreted protein</fullName>
    </recommendedName>
</protein>
<keyword evidence="3" id="KW-1185">Reference proteome</keyword>
<evidence type="ECO:0000313" key="3">
    <source>
        <dbReference type="Proteomes" id="UP000039324"/>
    </source>
</evidence>
<gene>
    <name evidence="2" type="ORF">PBRA_002569</name>
</gene>
<dbReference type="EMBL" id="CDSF01000133">
    <property type="protein sequence ID" value="CEP02602.1"/>
    <property type="molecule type" value="Genomic_DNA"/>
</dbReference>
<evidence type="ECO:0000256" key="1">
    <source>
        <dbReference type="SAM" id="SignalP"/>
    </source>
</evidence>
<proteinExistence type="predicted"/>
<evidence type="ECO:0000313" key="2">
    <source>
        <dbReference type="EMBL" id="CEP02602.1"/>
    </source>
</evidence>
<accession>A0A0G4J529</accession>
<dbReference type="Proteomes" id="UP000039324">
    <property type="component" value="Unassembled WGS sequence"/>
</dbReference>
<feature type="signal peptide" evidence="1">
    <location>
        <begin position="1"/>
        <end position="24"/>
    </location>
</feature>
<evidence type="ECO:0008006" key="4">
    <source>
        <dbReference type="Google" id="ProtNLM"/>
    </source>
</evidence>
<name>A0A0G4J529_PLABS</name>
<sequence length="186" mass="20438">MSLGSSQVWIVWIAVIVFCGSATSVPHRIRTPYDDAYRSPSRCRFKRPGIMMSIGPSSSDIPRGQEALKNPNKWGSTGGITDSAAGRHRTWPVAREGRGQHLISDPGAKYQSNMGCYAQSDRLDKMYNDIKTMCMLRLILDGHAGHRVRPRHANPPKSSKNGSCSAEACYESNETDGDWVVVGEVA</sequence>
<organism evidence="2 3">
    <name type="scientific">Plasmodiophora brassicae</name>
    <name type="common">Clubroot disease agent</name>
    <dbReference type="NCBI Taxonomy" id="37360"/>
    <lineage>
        <taxon>Eukaryota</taxon>
        <taxon>Sar</taxon>
        <taxon>Rhizaria</taxon>
        <taxon>Endomyxa</taxon>
        <taxon>Phytomyxea</taxon>
        <taxon>Plasmodiophorida</taxon>
        <taxon>Plasmodiophoridae</taxon>
        <taxon>Plasmodiophora</taxon>
    </lineage>
</organism>
<reference evidence="2 3" key="1">
    <citation type="submission" date="2015-02" db="EMBL/GenBank/DDBJ databases">
        <authorList>
            <person name="Chooi Y.-H."/>
        </authorList>
    </citation>
    <scope>NUCLEOTIDE SEQUENCE [LARGE SCALE GENOMIC DNA]</scope>
    <source>
        <strain evidence="2">E3</strain>
    </source>
</reference>